<dbReference type="AlphaFoldDB" id="Q93TE0"/>
<dbReference type="InterPro" id="IPR005122">
    <property type="entry name" value="Uracil-DNA_glycosylase-like"/>
</dbReference>
<evidence type="ECO:0000313" key="2">
    <source>
        <dbReference type="EMBL" id="AAK49550.1"/>
    </source>
</evidence>
<evidence type="ECO:0000259" key="1">
    <source>
        <dbReference type="Pfam" id="PF03167"/>
    </source>
</evidence>
<protein>
    <recommendedName>
        <fullName evidence="1">Uracil-DNA glycosylase-like domain-containing protein</fullName>
    </recommendedName>
</protein>
<dbReference type="EMBL" id="AF359557">
    <property type="protein sequence ID" value="AAK49550.1"/>
    <property type="molecule type" value="Genomic_DNA"/>
</dbReference>
<accession>Q93TE0</accession>
<dbReference type="Pfam" id="PF03167">
    <property type="entry name" value="UDG"/>
    <property type="match status" value="1"/>
</dbReference>
<reference evidence="2" key="1">
    <citation type="submission" date="2001-03" db="EMBL/GenBank/DDBJ databases">
        <authorList>
            <person name="Rohmer L.M."/>
            <person name="Marchesini P."/>
            <person name="Kjemtrup S."/>
            <person name="Chang J.H."/>
            <person name="Dangl J.L."/>
        </authorList>
    </citation>
    <scope>NUCLEOTIDE SEQUENCE</scope>
    <source>
        <strain evidence="2">M6</strain>
        <plasmid evidence="2">pFKN</plasmid>
    </source>
</reference>
<dbReference type="SUPFAM" id="SSF52141">
    <property type="entry name" value="Uracil-DNA glycosylase-like"/>
    <property type="match status" value="1"/>
</dbReference>
<organism evidence="2">
    <name type="scientific">Pseudomonas syringae pv. maculicola str. M6</name>
    <dbReference type="NCBI Taxonomy" id="698750"/>
    <lineage>
        <taxon>Bacteria</taxon>
        <taxon>Pseudomonadati</taxon>
        <taxon>Pseudomonadota</taxon>
        <taxon>Gammaproteobacteria</taxon>
        <taxon>Pseudomonadales</taxon>
        <taxon>Pseudomonadaceae</taxon>
        <taxon>Pseudomonas</taxon>
    </lineage>
</organism>
<feature type="domain" description="Uracil-DNA glycosylase-like" evidence="1">
    <location>
        <begin position="83"/>
        <end position="192"/>
    </location>
</feature>
<proteinExistence type="predicted"/>
<keyword evidence="2" id="KW-0614">Plasmid</keyword>
<reference evidence="2" key="2">
    <citation type="journal article" date="2003" name="Mol. Microbiol.">
        <title>Nucleotide sequence, functional characterization and evolution of pFKN, a virulence plasmid in Pseudomonas syringae pathovar maculicola.</title>
        <authorList>
            <person name="Rohmer L."/>
            <person name="Kjemtrup S."/>
            <person name="Marchesini P."/>
            <person name="Dangl J.L."/>
        </authorList>
    </citation>
    <scope>NUCLEOTIDE SEQUENCE</scope>
    <source>
        <strain evidence="2">M6</strain>
        <plasmid evidence="2">pFKN</plasmid>
    </source>
</reference>
<name>Q93TE0_PSEYM</name>
<dbReference type="InterPro" id="IPR036895">
    <property type="entry name" value="Uracil-DNA_glycosylase-like_sf"/>
</dbReference>
<sequence length="203" mass="22958">MQVVLLNQKSAEQEISLKVREDFLLLPKTAELTRWVMAQSTGGRTLPYFDPLDGGVFARVLILLESPARTVSLPRYVSRDNPGPAQRNLKGFIEQVGLARHKTVLWNLYPWLPDLDKPKGPLRRAQIEEGIEMLITLLTLFPDLVTIVFAGRVAQKAIPRVRLAFPNFSLLEMPHPSPLSVCTHPNVRQRILSTLRHAKQSIK</sequence>
<dbReference type="Gene3D" id="3.40.470.10">
    <property type="entry name" value="Uracil-DNA glycosylase-like domain"/>
    <property type="match status" value="1"/>
</dbReference>
<geneLocation type="plasmid" evidence="2">
    <name>pFKN</name>
</geneLocation>
<dbReference type="CDD" id="cd10035">
    <property type="entry name" value="UDG_like"/>
    <property type="match status" value="1"/>
</dbReference>